<reference evidence="2" key="1">
    <citation type="journal article" date="2015" name="Nature">
        <title>Complex archaea that bridge the gap between prokaryotes and eukaryotes.</title>
        <authorList>
            <person name="Spang A."/>
            <person name="Saw J.H."/>
            <person name="Jorgensen S.L."/>
            <person name="Zaremba-Niedzwiedzka K."/>
            <person name="Martijn J."/>
            <person name="Lind A.E."/>
            <person name="van Eijk R."/>
            <person name="Schleper C."/>
            <person name="Guy L."/>
            <person name="Ettema T.J."/>
        </authorList>
    </citation>
    <scope>NUCLEOTIDE SEQUENCE</scope>
</reference>
<keyword evidence="1" id="KW-0472">Membrane</keyword>
<organism evidence="2">
    <name type="scientific">marine sediment metagenome</name>
    <dbReference type="NCBI Taxonomy" id="412755"/>
    <lineage>
        <taxon>unclassified sequences</taxon>
        <taxon>metagenomes</taxon>
        <taxon>ecological metagenomes</taxon>
    </lineage>
</organism>
<feature type="transmembrane region" description="Helical" evidence="1">
    <location>
        <begin position="32"/>
        <end position="50"/>
    </location>
</feature>
<evidence type="ECO:0000256" key="1">
    <source>
        <dbReference type="SAM" id="Phobius"/>
    </source>
</evidence>
<gene>
    <name evidence="2" type="ORF">LCGC14_0514560</name>
</gene>
<keyword evidence="1" id="KW-1133">Transmembrane helix</keyword>
<sequence>MITRIVAGVGFLGMIVVASIALFANYEMSNSLLTLWIGVLGMWIFGHLAFDKHLKN</sequence>
<evidence type="ECO:0000313" key="2">
    <source>
        <dbReference type="EMBL" id="KKN62177.1"/>
    </source>
</evidence>
<comment type="caution">
    <text evidence="2">The sequence shown here is derived from an EMBL/GenBank/DDBJ whole genome shotgun (WGS) entry which is preliminary data.</text>
</comment>
<feature type="transmembrane region" description="Helical" evidence="1">
    <location>
        <begin position="5"/>
        <end position="26"/>
    </location>
</feature>
<accession>A0A0F9SIN5</accession>
<proteinExistence type="predicted"/>
<dbReference type="EMBL" id="LAZR01000633">
    <property type="protein sequence ID" value="KKN62177.1"/>
    <property type="molecule type" value="Genomic_DNA"/>
</dbReference>
<name>A0A0F9SIN5_9ZZZZ</name>
<dbReference type="AlphaFoldDB" id="A0A0F9SIN5"/>
<protein>
    <submittedName>
        <fullName evidence="2">Uncharacterized protein</fullName>
    </submittedName>
</protein>
<keyword evidence="1" id="KW-0812">Transmembrane</keyword>